<sequence>MEKIITSTLALFLFAIFTIQLHAQSASSSDNLVAQPIPDRIVPFDLTDPGVSKTVEFGPDLAWANEQNFRRVIRFMGLDQVDIVRASFQPTYALVNGQLTQAQIDDLDYRLSLINTYVGPNTDLALNCDHPFVDDWYLGFPDRWEQLIEVSTQRYLNAGHNVVTVGAFNEPDYGWGQGSAQDMYDITALLNSNPLFSNIRLSGGNTLNCDEAQGWYDFLVPAGVNEGNTHQLAGSFDSFASFFQNVRANGHHASGDELHNVVEGLVGYEYGMQTGIWWAAAEYARGEMVKAFDGERIGYAEHRPNWTAAAVYRTPEGKVQAFGGTSERQAVTTTYNYISKDRLVYYDGYGPQREFVLEMPGGTGYWTGQTNAERVVNITWGDDIQPVIDGSYYLVNRATGQVMDVNGNIAQDGANVELNAFAGASSQQWNVTPVDSRIGGDFSYWRIQPASNSDKSLDLYNFSLDNGANLNLWTNGNQGNQQWYLDYAEDGWFYIRSRESSYCVSAESGGTNIEQWEKTGNTGQQWRFLPVGAPLEFTAPAAPLNLSATAHAVSIQLDWSANSESDLAGYSIFRATAPGGPYNTIARGITANSFVDNTTQSGTTYYYALKAVDNSLNRSGYSNQVSATASGNDALVTHFEFEQDTRDNSVNFNHAAVYGGTSFVASQAGTDAIALNGSDAFLQLPPDIANHQEISVATWVYWDGGGAWQRIFDFGNGTDQNLFLTPSTWNGELQFGLINGGTQQNLYSTGLPTGQWVHVAVTLGASGVRMYVDGQEVAQQATAVVSPLDFKPVLNYIGRSQYPDPLFDGTIEDFRIYNYALSAGEVADLAGLTGGTFMAVESITTGTANAGQGKKRGTAQVLIQDHLNNPVAGATVTGTFSGSFSETVNGVTAANGIVSFQTSGTAKGNVTVDFCVDDVTHATLPYDPLQNQISCTNGSARLTNGIGGIGTEGLAIFPIPTRDILNIHIQENDLPLRVSVADLLGKTILKVRLTNGQNQLNLKTLQAGVYLLRIEDETGIIDTQRIIKN</sequence>
<dbReference type="InterPro" id="IPR013320">
    <property type="entry name" value="ConA-like_dom_sf"/>
</dbReference>
<keyword evidence="1 3" id="KW-0732">Signal</keyword>
<dbReference type="SUPFAM" id="SSF49265">
    <property type="entry name" value="Fibronectin type III"/>
    <property type="match status" value="1"/>
</dbReference>
<keyword evidence="6" id="KW-1185">Reference proteome</keyword>
<dbReference type="InterPro" id="IPR000772">
    <property type="entry name" value="Ricin_B_lectin"/>
</dbReference>
<dbReference type="SUPFAM" id="SSF49373">
    <property type="entry name" value="Invasin/intimin cell-adhesion fragments"/>
    <property type="match status" value="1"/>
</dbReference>
<evidence type="ECO:0000259" key="4">
    <source>
        <dbReference type="PROSITE" id="PS50853"/>
    </source>
</evidence>
<dbReference type="Pfam" id="PF13385">
    <property type="entry name" value="Laminin_G_3"/>
    <property type="match status" value="1"/>
</dbReference>
<keyword evidence="2" id="KW-1015">Disulfide bond</keyword>
<dbReference type="Proteomes" id="UP000223913">
    <property type="component" value="Unassembled WGS sequence"/>
</dbReference>
<dbReference type="GO" id="GO:0004553">
    <property type="term" value="F:hydrolase activity, hydrolyzing O-glycosyl compounds"/>
    <property type="evidence" value="ECO:0007669"/>
    <property type="project" value="UniProtKB-ARBA"/>
</dbReference>
<dbReference type="CDD" id="cd00161">
    <property type="entry name" value="beta-trefoil_Ricin-like"/>
    <property type="match status" value="1"/>
</dbReference>
<dbReference type="SUPFAM" id="SSF49899">
    <property type="entry name" value="Concanavalin A-like lectins/glucanases"/>
    <property type="match status" value="1"/>
</dbReference>
<feature type="chain" id="PRO_5012609855" evidence="3">
    <location>
        <begin position="24"/>
        <end position="1029"/>
    </location>
</feature>
<reference evidence="5 6" key="1">
    <citation type="submission" date="2017-10" db="EMBL/GenBank/DDBJ databases">
        <title>The draft genome sequence of Lewinella nigricans NBRC 102662.</title>
        <authorList>
            <person name="Wang K."/>
        </authorList>
    </citation>
    <scope>NUCLEOTIDE SEQUENCE [LARGE SCALE GENOMIC DNA]</scope>
    <source>
        <strain evidence="5 6">NBRC 102662</strain>
    </source>
</reference>
<dbReference type="Pfam" id="PF18962">
    <property type="entry name" value="Por_Secre_tail"/>
    <property type="match status" value="1"/>
</dbReference>
<dbReference type="InterPro" id="IPR006558">
    <property type="entry name" value="LamG-like"/>
</dbReference>
<keyword evidence="5" id="KW-0430">Lectin</keyword>
<dbReference type="EMBL" id="PDUD01000001">
    <property type="protein sequence ID" value="PHN08670.1"/>
    <property type="molecule type" value="Genomic_DNA"/>
</dbReference>
<evidence type="ECO:0000313" key="5">
    <source>
        <dbReference type="EMBL" id="PHN08670.1"/>
    </source>
</evidence>
<dbReference type="GO" id="GO:0005975">
    <property type="term" value="P:carbohydrate metabolic process"/>
    <property type="evidence" value="ECO:0007669"/>
    <property type="project" value="UniProtKB-ARBA"/>
</dbReference>
<evidence type="ECO:0000313" key="6">
    <source>
        <dbReference type="Proteomes" id="UP000223913"/>
    </source>
</evidence>
<proteinExistence type="predicted"/>
<dbReference type="PROSITE" id="PS50853">
    <property type="entry name" value="FN3"/>
    <property type="match status" value="1"/>
</dbReference>
<dbReference type="PROSITE" id="PS50231">
    <property type="entry name" value="RICIN_B_LECTIN"/>
    <property type="match status" value="1"/>
</dbReference>
<dbReference type="InterPro" id="IPR008964">
    <property type="entry name" value="Invasin/intimin_cell_adhesion"/>
</dbReference>
<dbReference type="Pfam" id="PF14200">
    <property type="entry name" value="RicinB_lectin_2"/>
    <property type="match status" value="2"/>
</dbReference>
<dbReference type="OrthoDB" id="1281073at2"/>
<dbReference type="InterPro" id="IPR026444">
    <property type="entry name" value="Secre_tail"/>
</dbReference>
<dbReference type="SUPFAM" id="SSF50370">
    <property type="entry name" value="Ricin B-like lectins"/>
    <property type="match status" value="1"/>
</dbReference>
<comment type="caution">
    <text evidence="5">The sequence shown here is derived from an EMBL/GenBank/DDBJ whole genome shotgun (WGS) entry which is preliminary data.</text>
</comment>
<dbReference type="NCBIfam" id="TIGR04183">
    <property type="entry name" value="Por_Secre_tail"/>
    <property type="match status" value="1"/>
</dbReference>
<feature type="domain" description="Fibronectin type-III" evidence="4">
    <location>
        <begin position="539"/>
        <end position="633"/>
    </location>
</feature>
<dbReference type="SMART" id="SM00560">
    <property type="entry name" value="LamGL"/>
    <property type="match status" value="1"/>
</dbReference>
<accession>A0A2D0NJV0</accession>
<evidence type="ECO:0000256" key="1">
    <source>
        <dbReference type="ARBA" id="ARBA00022729"/>
    </source>
</evidence>
<evidence type="ECO:0000256" key="3">
    <source>
        <dbReference type="SAM" id="SignalP"/>
    </source>
</evidence>
<dbReference type="InterPro" id="IPR013783">
    <property type="entry name" value="Ig-like_fold"/>
</dbReference>
<protein>
    <submittedName>
        <fullName evidence="5">Ricin-type beta-trefoil lectin domain protein</fullName>
    </submittedName>
</protein>
<dbReference type="Gene3D" id="2.60.40.10">
    <property type="entry name" value="Immunoglobulins"/>
    <property type="match status" value="2"/>
</dbReference>
<name>A0A2D0NJV0_FLAN2</name>
<dbReference type="InterPro" id="IPR036116">
    <property type="entry name" value="FN3_sf"/>
</dbReference>
<dbReference type="Gene3D" id="2.60.120.200">
    <property type="match status" value="1"/>
</dbReference>
<dbReference type="GO" id="GO:0030246">
    <property type="term" value="F:carbohydrate binding"/>
    <property type="evidence" value="ECO:0007669"/>
    <property type="project" value="UniProtKB-KW"/>
</dbReference>
<dbReference type="SMART" id="SM00458">
    <property type="entry name" value="RICIN"/>
    <property type="match status" value="1"/>
</dbReference>
<organism evidence="5 6">
    <name type="scientific">Flavilitoribacter nigricans (strain ATCC 23147 / DSM 23189 / NBRC 102662 / NCIMB 1420 / SS-2)</name>
    <name type="common">Lewinella nigricans</name>
    <dbReference type="NCBI Taxonomy" id="1122177"/>
    <lineage>
        <taxon>Bacteria</taxon>
        <taxon>Pseudomonadati</taxon>
        <taxon>Bacteroidota</taxon>
        <taxon>Saprospiria</taxon>
        <taxon>Saprospirales</taxon>
        <taxon>Lewinellaceae</taxon>
        <taxon>Flavilitoribacter</taxon>
    </lineage>
</organism>
<feature type="signal peptide" evidence="3">
    <location>
        <begin position="1"/>
        <end position="23"/>
    </location>
</feature>
<evidence type="ECO:0000256" key="2">
    <source>
        <dbReference type="ARBA" id="ARBA00023157"/>
    </source>
</evidence>
<dbReference type="InterPro" id="IPR003961">
    <property type="entry name" value="FN3_dom"/>
</dbReference>
<gene>
    <name evidence="5" type="ORF">CRP01_01800</name>
</gene>
<dbReference type="RefSeq" id="WP_099148260.1">
    <property type="nucleotide sequence ID" value="NZ_PDUD01000001.1"/>
</dbReference>
<dbReference type="Gene3D" id="2.80.10.50">
    <property type="match status" value="3"/>
</dbReference>
<dbReference type="InterPro" id="IPR035992">
    <property type="entry name" value="Ricin_B-like_lectins"/>
</dbReference>
<dbReference type="AlphaFoldDB" id="A0A2D0NJV0"/>